<evidence type="ECO:0000313" key="2">
    <source>
        <dbReference type="Proteomes" id="UP000516134"/>
    </source>
</evidence>
<dbReference type="PANTHER" id="PTHR36154:SF1">
    <property type="entry name" value="DNA-BINDING TRANSCRIPTIONAL ACTIVATOR ALPA"/>
    <property type="match status" value="1"/>
</dbReference>
<organism evidence="1 2">
    <name type="scientific">Sphingomonas daechungensis</name>
    <dbReference type="NCBI Taxonomy" id="1176646"/>
    <lineage>
        <taxon>Bacteria</taxon>
        <taxon>Pseudomonadati</taxon>
        <taxon>Pseudomonadota</taxon>
        <taxon>Alphaproteobacteria</taxon>
        <taxon>Sphingomonadales</taxon>
        <taxon>Sphingomonadaceae</taxon>
        <taxon>Sphingomonas</taxon>
    </lineage>
</organism>
<dbReference type="EMBL" id="CP060780">
    <property type="protein sequence ID" value="QNP43183.1"/>
    <property type="molecule type" value="Genomic_DNA"/>
</dbReference>
<dbReference type="RefSeq" id="WP_187714613.1">
    <property type="nucleotide sequence ID" value="NZ_BAABJC010000001.1"/>
</dbReference>
<sequence length="66" mass="7801">MNNDKYLRRREVEKVTGLSRSTIYRRIDRGTFPRPFDLGGNAVRWRERDLVVWKSNHRPTGVAAND</sequence>
<dbReference type="SUPFAM" id="SSF46955">
    <property type="entry name" value="Putative DNA-binding domain"/>
    <property type="match status" value="1"/>
</dbReference>
<name>A0ABX6T1T8_9SPHN</name>
<dbReference type="Gene3D" id="1.10.238.160">
    <property type="match status" value="1"/>
</dbReference>
<dbReference type="InterPro" id="IPR052931">
    <property type="entry name" value="Prophage_regulatory_activator"/>
</dbReference>
<reference evidence="1 2" key="1">
    <citation type="submission" date="2020-08" db="EMBL/GenBank/DDBJ databases">
        <title>Genome sequence of Sphingomonas daechungensis KACC 18115T.</title>
        <authorList>
            <person name="Hyun D.-W."/>
            <person name="Bae J.-W."/>
        </authorList>
    </citation>
    <scope>NUCLEOTIDE SEQUENCE [LARGE SCALE GENOMIC DNA]</scope>
    <source>
        <strain evidence="1 2">KACC 18115</strain>
    </source>
</reference>
<dbReference type="Pfam" id="PF05930">
    <property type="entry name" value="Phage_AlpA"/>
    <property type="match status" value="1"/>
</dbReference>
<dbReference type="PANTHER" id="PTHR36154">
    <property type="entry name" value="DNA-BINDING TRANSCRIPTIONAL ACTIVATOR ALPA"/>
    <property type="match status" value="1"/>
</dbReference>
<protein>
    <submittedName>
        <fullName evidence="1">AlpA family phage regulatory protein</fullName>
    </submittedName>
</protein>
<dbReference type="InterPro" id="IPR010260">
    <property type="entry name" value="AlpA"/>
</dbReference>
<proteinExistence type="predicted"/>
<dbReference type="Proteomes" id="UP000516134">
    <property type="component" value="Chromosome"/>
</dbReference>
<gene>
    <name evidence="1" type="ORF">H9L15_14840</name>
</gene>
<dbReference type="InterPro" id="IPR009061">
    <property type="entry name" value="DNA-bd_dom_put_sf"/>
</dbReference>
<evidence type="ECO:0000313" key="1">
    <source>
        <dbReference type="EMBL" id="QNP43183.1"/>
    </source>
</evidence>
<accession>A0ABX6T1T8</accession>
<keyword evidence="2" id="KW-1185">Reference proteome</keyword>